<keyword evidence="7" id="KW-1185">Reference proteome</keyword>
<dbReference type="Gene3D" id="3.40.50.2000">
    <property type="entry name" value="Glycogen Phosphorylase B"/>
    <property type="match status" value="2"/>
</dbReference>
<evidence type="ECO:0000256" key="3">
    <source>
        <dbReference type="ARBA" id="ARBA00022679"/>
    </source>
</evidence>
<protein>
    <recommendedName>
        <fullName evidence="1">D-inositol 3-phosphate glycosyltransferase</fullName>
    </recommendedName>
</protein>
<accession>A0ABX6H3S9</accession>
<dbReference type="InterPro" id="IPR028098">
    <property type="entry name" value="Glyco_trans_4-like_N"/>
</dbReference>
<dbReference type="PANTHER" id="PTHR45947">
    <property type="entry name" value="SULFOQUINOVOSYL TRANSFERASE SQD2"/>
    <property type="match status" value="1"/>
</dbReference>
<dbReference type="Pfam" id="PF13439">
    <property type="entry name" value="Glyco_transf_4"/>
    <property type="match status" value="1"/>
</dbReference>
<evidence type="ECO:0000259" key="5">
    <source>
        <dbReference type="Pfam" id="PF13439"/>
    </source>
</evidence>
<dbReference type="Pfam" id="PF00534">
    <property type="entry name" value="Glycos_transf_1"/>
    <property type="match status" value="1"/>
</dbReference>
<evidence type="ECO:0000313" key="6">
    <source>
        <dbReference type="EMBL" id="QHC64470.1"/>
    </source>
</evidence>
<gene>
    <name evidence="6" type="ORF">GSU69_18475</name>
</gene>
<keyword evidence="3" id="KW-0808">Transferase</keyword>
<dbReference type="RefSeq" id="WP_123731579.1">
    <property type="nucleotide sequence ID" value="NZ_CP047180.1"/>
</dbReference>
<feature type="domain" description="Glycosyl transferase family 1" evidence="4">
    <location>
        <begin position="196"/>
        <end position="353"/>
    </location>
</feature>
<evidence type="ECO:0000256" key="2">
    <source>
        <dbReference type="ARBA" id="ARBA00022676"/>
    </source>
</evidence>
<sequence>MSRDGRRDRRTGLLVIANWRDLDHPEAGGAELVCQELAARFAERGENVVVLAASVAGRPRHERRDGYRIVRGGGRFTVYAHALAWLLRHHGEVGAVIDSQNGIPFFTPLAVASRTPVVMLLHHVHQDQFGAYFSAPVAALGRWLESSASRRVYGRRAVVAVSPSTRTDARRRLGLRGSLWVAPPGLAVDSARGVARSEHPSVVSVGRLVPHKQVNQVISALPAVLERHPALTVTFIGRGPEREGLLRLAEDLGVAHAVDIRGDLDDEARDRALAGAWMSVNASEGEGWGLSVVEANAQGVPVLAFRRRGLRDSIVDGETGWLIDEGGDLAAALADRLDELDDARTAAQYARRARDWAATFTWEAMADRILLALDVEEDRLNASGEGARTLSDAATVLTLPTEVLPAGWTQRLRRSDLWIRDGDDVRILCLDTDVVAAEQLVQSLGLAIGSPQRARVTIEVARTRDYLSLKRADVRNALADQ</sequence>
<name>A0ABX6H3S9_9MICO</name>
<evidence type="ECO:0000259" key="4">
    <source>
        <dbReference type="Pfam" id="PF00534"/>
    </source>
</evidence>
<evidence type="ECO:0000313" key="7">
    <source>
        <dbReference type="Proteomes" id="UP000464597"/>
    </source>
</evidence>
<dbReference type="InterPro" id="IPR001296">
    <property type="entry name" value="Glyco_trans_1"/>
</dbReference>
<dbReference type="SUPFAM" id="SSF53756">
    <property type="entry name" value="UDP-Glycosyltransferase/glycogen phosphorylase"/>
    <property type="match status" value="1"/>
</dbReference>
<dbReference type="CDD" id="cd03801">
    <property type="entry name" value="GT4_PimA-like"/>
    <property type="match status" value="1"/>
</dbReference>
<evidence type="ECO:0000256" key="1">
    <source>
        <dbReference type="ARBA" id="ARBA00021292"/>
    </source>
</evidence>
<dbReference type="EMBL" id="CP047180">
    <property type="protein sequence ID" value="QHC64470.1"/>
    <property type="molecule type" value="Genomic_DNA"/>
</dbReference>
<reference evidence="7" key="1">
    <citation type="submission" date="2019-12" db="EMBL/GenBank/DDBJ databases">
        <title>Complete and draft genome sequences of new strains and members of some known species of the genus Rathayibacter isolated from plants.</title>
        <authorList>
            <person name="Tarlachkov S.V."/>
            <person name="Starodumova I.P."/>
            <person name="Dorofeeva L.V."/>
            <person name="Prisyazhnaya N.V."/>
            <person name="Leyn S."/>
            <person name="Zlamal J."/>
            <person name="Elan M."/>
            <person name="Osterman A.L."/>
            <person name="Nadler S."/>
            <person name="Subbotin S.A."/>
            <person name="Evtushenko L.I."/>
        </authorList>
    </citation>
    <scope>NUCLEOTIDE SEQUENCE [LARGE SCALE GENOMIC DNA]</scope>
    <source>
        <strain evidence="7">VKM Ac-2802</strain>
    </source>
</reference>
<dbReference type="InterPro" id="IPR050194">
    <property type="entry name" value="Glycosyltransferase_grp1"/>
</dbReference>
<keyword evidence="2" id="KW-0328">Glycosyltransferase</keyword>
<dbReference type="Proteomes" id="UP000464597">
    <property type="component" value="Chromosome"/>
</dbReference>
<feature type="domain" description="Glycosyltransferase subfamily 4-like N-terminal" evidence="5">
    <location>
        <begin position="28"/>
        <end position="186"/>
    </location>
</feature>
<dbReference type="PANTHER" id="PTHR45947:SF3">
    <property type="entry name" value="SULFOQUINOVOSYL TRANSFERASE SQD2"/>
    <property type="match status" value="1"/>
</dbReference>
<organism evidence="6 7">
    <name type="scientific">Rathayibacter festucae</name>
    <dbReference type="NCBI Taxonomy" id="110937"/>
    <lineage>
        <taxon>Bacteria</taxon>
        <taxon>Bacillati</taxon>
        <taxon>Actinomycetota</taxon>
        <taxon>Actinomycetes</taxon>
        <taxon>Micrococcales</taxon>
        <taxon>Microbacteriaceae</taxon>
        <taxon>Rathayibacter</taxon>
    </lineage>
</organism>
<proteinExistence type="predicted"/>